<dbReference type="PROSITE" id="PS51186">
    <property type="entry name" value="GNAT"/>
    <property type="match status" value="1"/>
</dbReference>
<dbReference type="InterPro" id="IPR016181">
    <property type="entry name" value="Acyl_CoA_acyltransferase"/>
</dbReference>
<keyword evidence="2" id="KW-0012">Acyltransferase</keyword>
<reference evidence="2" key="1">
    <citation type="submission" date="2023-07" db="EMBL/GenBank/DDBJ databases">
        <title>Marinobacter sp. chi1 genome sequencing and assembly.</title>
        <authorList>
            <person name="Park S."/>
        </authorList>
    </citation>
    <scope>NUCLEOTIDE SEQUENCE</scope>
    <source>
        <strain evidence="2">Chi1</strain>
    </source>
</reference>
<dbReference type="RefSeq" id="WP_302909951.1">
    <property type="nucleotide sequence ID" value="NZ_JAUMIS010000002.1"/>
</dbReference>
<dbReference type="CDD" id="cd04301">
    <property type="entry name" value="NAT_SF"/>
    <property type="match status" value="1"/>
</dbReference>
<protein>
    <submittedName>
        <fullName evidence="2">N-acetyltransferase</fullName>
        <ecNumber evidence="2">2.3.1.-</ecNumber>
    </submittedName>
</protein>
<accession>A0ABT8W1V0</accession>
<dbReference type="EMBL" id="JAUMIS010000002">
    <property type="protein sequence ID" value="MDO3722223.1"/>
    <property type="molecule type" value="Genomic_DNA"/>
</dbReference>
<dbReference type="Gene3D" id="3.40.630.30">
    <property type="match status" value="1"/>
</dbReference>
<evidence type="ECO:0000313" key="2">
    <source>
        <dbReference type="EMBL" id="MDO3722223.1"/>
    </source>
</evidence>
<keyword evidence="3" id="KW-1185">Reference proteome</keyword>
<keyword evidence="2" id="KW-0808">Transferase</keyword>
<name>A0ABT8W1V0_9GAMM</name>
<evidence type="ECO:0000313" key="3">
    <source>
        <dbReference type="Proteomes" id="UP001168640"/>
    </source>
</evidence>
<comment type="caution">
    <text evidence="2">The sequence shown here is derived from an EMBL/GenBank/DDBJ whole genome shotgun (WGS) entry which is preliminary data.</text>
</comment>
<dbReference type="GO" id="GO:0016746">
    <property type="term" value="F:acyltransferase activity"/>
    <property type="evidence" value="ECO:0007669"/>
    <property type="project" value="UniProtKB-KW"/>
</dbReference>
<proteinExistence type="predicted"/>
<evidence type="ECO:0000259" key="1">
    <source>
        <dbReference type="PROSITE" id="PS51186"/>
    </source>
</evidence>
<sequence length="178" mass="19827">MKLESYGRFDRQAIEALYTHTFSNSEGQSEGARIGALVHEILERVPSESLLGFVATEHEEILGCILFTRLSFDSPANAFMLSPVAVSPDYQGTGVGQELINQGIRHLEELGVELVLTYGDPNYYSKVGFQQISQQVVRAPFELSHPEGWLAQPLNGGRLDLPLGNVRCVEPFNDARYW</sequence>
<feature type="domain" description="N-acetyltransferase" evidence="1">
    <location>
        <begin position="1"/>
        <end position="155"/>
    </location>
</feature>
<organism evidence="2 3">
    <name type="scientific">Marinobacter suaedae</name>
    <dbReference type="NCBI Taxonomy" id="3057675"/>
    <lineage>
        <taxon>Bacteria</taxon>
        <taxon>Pseudomonadati</taxon>
        <taxon>Pseudomonadota</taxon>
        <taxon>Gammaproteobacteria</taxon>
        <taxon>Pseudomonadales</taxon>
        <taxon>Marinobacteraceae</taxon>
        <taxon>Marinobacter</taxon>
    </lineage>
</organism>
<dbReference type="SUPFAM" id="SSF55729">
    <property type="entry name" value="Acyl-CoA N-acyltransferases (Nat)"/>
    <property type="match status" value="1"/>
</dbReference>
<dbReference type="Proteomes" id="UP001168640">
    <property type="component" value="Unassembled WGS sequence"/>
</dbReference>
<dbReference type="Pfam" id="PF00583">
    <property type="entry name" value="Acetyltransf_1"/>
    <property type="match status" value="1"/>
</dbReference>
<gene>
    <name evidence="2" type="ORF">QVZ43_10860</name>
</gene>
<dbReference type="InterPro" id="IPR000182">
    <property type="entry name" value="GNAT_dom"/>
</dbReference>
<dbReference type="EC" id="2.3.1.-" evidence="2"/>